<reference evidence="2 3" key="1">
    <citation type="submission" date="2020-02" db="EMBL/GenBank/DDBJ databases">
        <title>Bacillus aquiflavi sp. nov., isolated from yellow water of strong flavor Chinese baijiu in Yibin region of China.</title>
        <authorList>
            <person name="Xie J."/>
        </authorList>
    </citation>
    <scope>NUCLEOTIDE SEQUENCE [LARGE SCALE GENOMIC DNA]</scope>
    <source>
        <strain evidence="2 3">SA4</strain>
    </source>
</reference>
<feature type="transmembrane region" description="Helical" evidence="1">
    <location>
        <begin position="79"/>
        <end position="100"/>
    </location>
</feature>
<evidence type="ECO:0000313" key="3">
    <source>
        <dbReference type="Proteomes" id="UP000481043"/>
    </source>
</evidence>
<dbReference type="AlphaFoldDB" id="A0A6M0QE56"/>
<gene>
    <name evidence="2" type="ORF">G4D63_17420</name>
</gene>
<keyword evidence="1" id="KW-0812">Transmembrane</keyword>
<dbReference type="EMBL" id="JAAIWM010000007">
    <property type="protein sequence ID" value="NEY73518.1"/>
    <property type="molecule type" value="Genomic_DNA"/>
</dbReference>
<comment type="caution">
    <text evidence="2">The sequence shown here is derived from an EMBL/GenBank/DDBJ whole genome shotgun (WGS) entry which is preliminary data.</text>
</comment>
<keyword evidence="3" id="KW-1185">Reference proteome</keyword>
<protein>
    <submittedName>
        <fullName evidence="2">Uncharacterized protein</fullName>
    </submittedName>
</protein>
<dbReference type="Proteomes" id="UP000481043">
    <property type="component" value="Unassembled WGS sequence"/>
</dbReference>
<feature type="transmembrane region" description="Helical" evidence="1">
    <location>
        <begin position="47"/>
        <end position="67"/>
    </location>
</feature>
<accession>A0A6M0QE56</accession>
<evidence type="ECO:0000313" key="2">
    <source>
        <dbReference type="EMBL" id="NEY73518.1"/>
    </source>
</evidence>
<dbReference type="RefSeq" id="WP_163181125.1">
    <property type="nucleotide sequence ID" value="NZ_JAAIWM010000007.1"/>
</dbReference>
<sequence length="104" mass="11892">MNFKLSQASLSFFSIGLSFIASSHHWLHMGLLMLLGGSTNMMATMNGVMWIRRVMIVETLVTALYSVYRLMKHRSREPLTMVFTGFSVLLSFGFIIYTLVDFGW</sequence>
<proteinExistence type="predicted"/>
<name>A0A6M0QE56_9BACI</name>
<keyword evidence="1" id="KW-0472">Membrane</keyword>
<evidence type="ECO:0000256" key="1">
    <source>
        <dbReference type="SAM" id="Phobius"/>
    </source>
</evidence>
<organism evidence="2 3">
    <name type="scientific">Bacillus mesophilus</name>
    <dbReference type="NCBI Taxonomy" id="1808955"/>
    <lineage>
        <taxon>Bacteria</taxon>
        <taxon>Bacillati</taxon>
        <taxon>Bacillota</taxon>
        <taxon>Bacilli</taxon>
        <taxon>Bacillales</taxon>
        <taxon>Bacillaceae</taxon>
        <taxon>Bacillus</taxon>
    </lineage>
</organism>
<keyword evidence="1" id="KW-1133">Transmembrane helix</keyword>